<evidence type="ECO:0000313" key="1">
    <source>
        <dbReference type="EMBL" id="SVE42074.1"/>
    </source>
</evidence>
<organism evidence="1">
    <name type="scientific">marine metagenome</name>
    <dbReference type="NCBI Taxonomy" id="408172"/>
    <lineage>
        <taxon>unclassified sequences</taxon>
        <taxon>metagenomes</taxon>
        <taxon>ecological metagenomes</taxon>
    </lineage>
</organism>
<name>A0A383DCJ7_9ZZZZ</name>
<dbReference type="AlphaFoldDB" id="A0A383DCJ7"/>
<dbReference type="EMBL" id="UINC01216084">
    <property type="protein sequence ID" value="SVE42074.1"/>
    <property type="molecule type" value="Genomic_DNA"/>
</dbReference>
<gene>
    <name evidence="1" type="ORF">METZ01_LOCUS494928</name>
</gene>
<proteinExistence type="predicted"/>
<sequence>QVHILIGKRKDDLVLVVNFPDLETTTLFSIAMTNKLGILFVTHPAITMEKFDEIAEEAGLVR</sequence>
<reference evidence="1" key="1">
    <citation type="submission" date="2018-05" db="EMBL/GenBank/DDBJ databases">
        <authorList>
            <person name="Lanie J.A."/>
            <person name="Ng W.-L."/>
            <person name="Kazmierczak K.M."/>
            <person name="Andrzejewski T.M."/>
            <person name="Davidsen T.M."/>
            <person name="Wayne K.J."/>
            <person name="Tettelin H."/>
            <person name="Glass J.I."/>
            <person name="Rusch D."/>
            <person name="Podicherti R."/>
            <person name="Tsui H.-C.T."/>
            <person name="Winkler M.E."/>
        </authorList>
    </citation>
    <scope>NUCLEOTIDE SEQUENCE</scope>
</reference>
<feature type="non-terminal residue" evidence="1">
    <location>
        <position position="1"/>
    </location>
</feature>
<accession>A0A383DCJ7</accession>
<protein>
    <submittedName>
        <fullName evidence="1">Uncharacterized protein</fullName>
    </submittedName>
</protein>